<sequence>MVVDNRRRRPNLESRTGLGGSSRSGLNGSRFAILAEVAGNDMNVYDKEMFRSAGFMAPIVNVVESQSQVGQAESVVVRRLGHGKEGAVVVLMVEVRMVSNVTHRAITHKGSTGGLHEVVWINENVEGDKYGSRSSGSKVLGIGMKPMKENVKKGLRGRKPNEGRLLDRNVLTDWVQNTPRPGEDFGATNGSIPIHIHDPVVVSLMEQSLGDKDRSYDMHATHVPTHVAGHEDVNEGRP</sequence>
<dbReference type="EMBL" id="JBBPBN010000094">
    <property type="protein sequence ID" value="KAK8980538.1"/>
    <property type="molecule type" value="Genomic_DNA"/>
</dbReference>
<name>A0ABR2NWT9_9ROSI</name>
<evidence type="ECO:0000313" key="2">
    <source>
        <dbReference type="EMBL" id="KAK8980538.1"/>
    </source>
</evidence>
<protein>
    <submittedName>
        <fullName evidence="2">Uncharacterized protein</fullName>
    </submittedName>
</protein>
<organism evidence="2 3">
    <name type="scientific">Hibiscus sabdariffa</name>
    <name type="common">roselle</name>
    <dbReference type="NCBI Taxonomy" id="183260"/>
    <lineage>
        <taxon>Eukaryota</taxon>
        <taxon>Viridiplantae</taxon>
        <taxon>Streptophyta</taxon>
        <taxon>Embryophyta</taxon>
        <taxon>Tracheophyta</taxon>
        <taxon>Spermatophyta</taxon>
        <taxon>Magnoliopsida</taxon>
        <taxon>eudicotyledons</taxon>
        <taxon>Gunneridae</taxon>
        <taxon>Pentapetalae</taxon>
        <taxon>rosids</taxon>
        <taxon>malvids</taxon>
        <taxon>Malvales</taxon>
        <taxon>Malvaceae</taxon>
        <taxon>Malvoideae</taxon>
        <taxon>Hibiscus</taxon>
    </lineage>
</organism>
<dbReference type="Proteomes" id="UP001396334">
    <property type="component" value="Unassembled WGS sequence"/>
</dbReference>
<feature type="region of interest" description="Disordered" evidence="1">
    <location>
        <begin position="1"/>
        <end position="25"/>
    </location>
</feature>
<keyword evidence="3" id="KW-1185">Reference proteome</keyword>
<proteinExistence type="predicted"/>
<evidence type="ECO:0000256" key="1">
    <source>
        <dbReference type="SAM" id="MobiDB-lite"/>
    </source>
</evidence>
<accession>A0ABR2NWT9</accession>
<evidence type="ECO:0000313" key="3">
    <source>
        <dbReference type="Proteomes" id="UP001396334"/>
    </source>
</evidence>
<comment type="caution">
    <text evidence="2">The sequence shown here is derived from an EMBL/GenBank/DDBJ whole genome shotgun (WGS) entry which is preliminary data.</text>
</comment>
<gene>
    <name evidence="2" type="ORF">V6N11_074149</name>
</gene>
<reference evidence="2 3" key="1">
    <citation type="journal article" date="2024" name="G3 (Bethesda)">
        <title>Genome assembly of Hibiscus sabdariffa L. provides insights into metabolisms of medicinal natural products.</title>
        <authorList>
            <person name="Kim T."/>
        </authorList>
    </citation>
    <scope>NUCLEOTIDE SEQUENCE [LARGE SCALE GENOMIC DNA]</scope>
    <source>
        <strain evidence="2">TK-2024</strain>
        <tissue evidence="2">Old leaves</tissue>
    </source>
</reference>